<name>A0A0B7NCA5_9FUNG</name>
<dbReference type="Proteomes" id="UP000054107">
    <property type="component" value="Unassembled WGS sequence"/>
</dbReference>
<evidence type="ECO:0000256" key="1">
    <source>
        <dbReference type="SAM" id="MobiDB-lite"/>
    </source>
</evidence>
<organism evidence="2 3">
    <name type="scientific">Parasitella parasitica</name>
    <dbReference type="NCBI Taxonomy" id="35722"/>
    <lineage>
        <taxon>Eukaryota</taxon>
        <taxon>Fungi</taxon>
        <taxon>Fungi incertae sedis</taxon>
        <taxon>Mucoromycota</taxon>
        <taxon>Mucoromycotina</taxon>
        <taxon>Mucoromycetes</taxon>
        <taxon>Mucorales</taxon>
        <taxon>Mucorineae</taxon>
        <taxon>Mucoraceae</taxon>
        <taxon>Parasitella</taxon>
    </lineage>
</organism>
<evidence type="ECO:0000313" key="2">
    <source>
        <dbReference type="EMBL" id="CEP15066.1"/>
    </source>
</evidence>
<feature type="region of interest" description="Disordered" evidence="1">
    <location>
        <begin position="1"/>
        <end position="24"/>
    </location>
</feature>
<protein>
    <submittedName>
        <fullName evidence="2">Uncharacterized protein</fullName>
    </submittedName>
</protein>
<keyword evidence="3" id="KW-1185">Reference proteome</keyword>
<sequence length="150" mass="16891">MISDDDQPAPTRQQQQQQPQQIGDEERLETTNAFAAEHDADLDDQNGVETIVDALPMTGASTYWSRIRVVPRTSIHQVYIAFSCNRTPLGALEMWFVQVGLSLRTMLTDIDGATMEQSSTKLLAEHVVDQYPMLLLTILSSIREKLRPTM</sequence>
<dbReference type="AlphaFoldDB" id="A0A0B7NCA5"/>
<feature type="compositionally biased region" description="Low complexity" evidence="1">
    <location>
        <begin position="8"/>
        <end position="21"/>
    </location>
</feature>
<evidence type="ECO:0000313" key="3">
    <source>
        <dbReference type="Proteomes" id="UP000054107"/>
    </source>
</evidence>
<dbReference type="EMBL" id="LN731842">
    <property type="protein sequence ID" value="CEP15066.1"/>
    <property type="molecule type" value="Genomic_DNA"/>
</dbReference>
<accession>A0A0B7NCA5</accession>
<reference evidence="2 3" key="1">
    <citation type="submission" date="2014-09" db="EMBL/GenBank/DDBJ databases">
        <authorList>
            <person name="Ellenberger Sabrina"/>
        </authorList>
    </citation>
    <scope>NUCLEOTIDE SEQUENCE [LARGE SCALE GENOMIC DNA]</scope>
    <source>
        <strain evidence="2 3">CBS 412.66</strain>
    </source>
</reference>
<gene>
    <name evidence="2" type="primary">PARPA_09264.1 scaffold 35931</name>
</gene>
<proteinExistence type="predicted"/>